<dbReference type="Pfam" id="PF01918">
    <property type="entry name" value="Alba"/>
    <property type="match status" value="1"/>
</dbReference>
<dbReference type="InterPro" id="IPR036882">
    <property type="entry name" value="Alba-like_dom_sf"/>
</dbReference>
<protein>
    <recommendedName>
        <fullName evidence="4">DNA/RNA-binding protein Alba-like domain-containing protein</fullName>
    </recommendedName>
</protein>
<organism evidence="5 6">
    <name type="scientific">Gadus morhua</name>
    <name type="common">Atlantic cod</name>
    <dbReference type="NCBI Taxonomy" id="8049"/>
    <lineage>
        <taxon>Eukaryota</taxon>
        <taxon>Metazoa</taxon>
        <taxon>Chordata</taxon>
        <taxon>Craniata</taxon>
        <taxon>Vertebrata</taxon>
        <taxon>Euteleostomi</taxon>
        <taxon>Actinopterygii</taxon>
        <taxon>Neopterygii</taxon>
        <taxon>Teleostei</taxon>
        <taxon>Neoteleostei</taxon>
        <taxon>Acanthomorphata</taxon>
        <taxon>Zeiogadaria</taxon>
        <taxon>Gadariae</taxon>
        <taxon>Gadiformes</taxon>
        <taxon>Gadoidei</taxon>
        <taxon>Gadidae</taxon>
        <taxon>Gadus</taxon>
    </lineage>
</organism>
<proteinExistence type="inferred from homology"/>
<dbReference type="SUPFAM" id="SSF82704">
    <property type="entry name" value="AlbA-like"/>
    <property type="match status" value="1"/>
</dbReference>
<evidence type="ECO:0000313" key="5">
    <source>
        <dbReference type="Ensembl" id="ENSGMOP00000026185.1"/>
    </source>
</evidence>
<dbReference type="InterPro" id="IPR051958">
    <property type="entry name" value="Alba-like_NAB"/>
</dbReference>
<dbReference type="Proteomes" id="UP000694546">
    <property type="component" value="Chromosome 6"/>
</dbReference>
<reference evidence="5" key="2">
    <citation type="submission" date="2025-09" db="UniProtKB">
        <authorList>
            <consortium name="Ensembl"/>
        </authorList>
    </citation>
    <scope>IDENTIFICATION</scope>
</reference>
<dbReference type="OMA" id="VTCAEIM"/>
<reference evidence="5" key="1">
    <citation type="submission" date="2025-08" db="UniProtKB">
        <authorList>
            <consortium name="Ensembl"/>
        </authorList>
    </citation>
    <scope>IDENTIFICATION</scope>
</reference>
<dbReference type="GeneTree" id="ENSGT00390000002564"/>
<dbReference type="Gene3D" id="3.30.110.20">
    <property type="entry name" value="Alba-like domain"/>
    <property type="match status" value="1"/>
</dbReference>
<evidence type="ECO:0000256" key="3">
    <source>
        <dbReference type="ARBA" id="ARBA00023242"/>
    </source>
</evidence>
<dbReference type="GO" id="GO:0003723">
    <property type="term" value="F:RNA binding"/>
    <property type="evidence" value="ECO:0007669"/>
    <property type="project" value="TreeGrafter"/>
</dbReference>
<dbReference type="Ensembl" id="ENSGMOT00000033994.1">
    <property type="protein sequence ID" value="ENSGMOP00000026185.1"/>
    <property type="gene ID" value="ENSGMOG00000022871.1"/>
</dbReference>
<evidence type="ECO:0000256" key="1">
    <source>
        <dbReference type="ARBA" id="ARBA00004123"/>
    </source>
</evidence>
<sequence length="161" mass="17362">MENYRKASTEEDPARCPFLHLPAGTPQVLVKDGSKIRNIVGFALSRGDRPPEGGTTAGVPIVFTATGKGISKAITCAEMVKRRLRGGGGVHQRTELQYRAVRELWEPLEPGAGLDGLTVSRNVPALWILLSRDPLEPPGPADQNNLGTNLPSSHLGYRCLN</sequence>
<dbReference type="PANTHER" id="PTHR13516">
    <property type="entry name" value="RIBONUCLEASE P SUBUNIT P25"/>
    <property type="match status" value="1"/>
</dbReference>
<dbReference type="GO" id="GO:0000172">
    <property type="term" value="C:ribonuclease MRP complex"/>
    <property type="evidence" value="ECO:0007669"/>
    <property type="project" value="TreeGrafter"/>
</dbReference>
<feature type="domain" description="DNA/RNA-binding protein Alba-like" evidence="4">
    <location>
        <begin position="28"/>
        <end position="97"/>
    </location>
</feature>
<comment type="similarity">
    <text evidence="2">Belongs to the histone-like Alba family.</text>
</comment>
<evidence type="ECO:0000256" key="2">
    <source>
        <dbReference type="ARBA" id="ARBA00008018"/>
    </source>
</evidence>
<dbReference type="GO" id="GO:0005634">
    <property type="term" value="C:nucleus"/>
    <property type="evidence" value="ECO:0007669"/>
    <property type="project" value="UniProtKB-SubCell"/>
</dbReference>
<name>A0A8C5A3Z4_GADMO</name>
<keyword evidence="3" id="KW-0539">Nucleus</keyword>
<keyword evidence="6" id="KW-1185">Reference proteome</keyword>
<comment type="subcellular location">
    <subcellularLocation>
        <location evidence="1">Nucleus</location>
    </subcellularLocation>
</comment>
<dbReference type="PANTHER" id="PTHR13516:SF8">
    <property type="entry name" value="RIBONUCLEASE P PROTEIN SUBUNIT P25-LIKE PROTEIN"/>
    <property type="match status" value="1"/>
</dbReference>
<accession>A0A8C5A3Z4</accession>
<dbReference type="GO" id="GO:0001682">
    <property type="term" value="P:tRNA 5'-leader removal"/>
    <property type="evidence" value="ECO:0007669"/>
    <property type="project" value="TreeGrafter"/>
</dbReference>
<evidence type="ECO:0000259" key="4">
    <source>
        <dbReference type="Pfam" id="PF01918"/>
    </source>
</evidence>
<dbReference type="InterPro" id="IPR002775">
    <property type="entry name" value="DNA/RNA-bd_Alba-like"/>
</dbReference>
<evidence type="ECO:0000313" key="6">
    <source>
        <dbReference type="Proteomes" id="UP000694546"/>
    </source>
</evidence>
<dbReference type="AlphaFoldDB" id="A0A8C5A3Z4"/>